<dbReference type="SUPFAM" id="SSF54001">
    <property type="entry name" value="Cysteine proteinases"/>
    <property type="match status" value="1"/>
</dbReference>
<sequence>MQLWQILATFLLLGALSGCSGRPDPVSAPATVAKPQDGNESEAKRSEQAPLSQQRLLTMQREWHGVPYRLGGMSKRGVDCSGFVSLTYRRLSDIMLPRTVDEQRKLGFAVKKSQLKVGDLLFFKTGWSSRHVGIYIGNNEFMHASTSQGVMISSLDNSYWKQKYWQARRLL</sequence>
<feature type="region of interest" description="Disordered" evidence="6">
    <location>
        <begin position="25"/>
        <end position="51"/>
    </location>
</feature>
<dbReference type="Gene3D" id="3.90.1720.10">
    <property type="entry name" value="endopeptidase domain like (from Nostoc punctiforme)"/>
    <property type="match status" value="1"/>
</dbReference>
<evidence type="ECO:0000256" key="1">
    <source>
        <dbReference type="ARBA" id="ARBA00007074"/>
    </source>
</evidence>
<protein>
    <submittedName>
        <fullName evidence="8">Probable endopeptidase Spr</fullName>
        <ecNumber evidence="8">3.4.-.-</ecNumber>
    </submittedName>
</protein>
<dbReference type="GO" id="GO:0006508">
    <property type="term" value="P:proteolysis"/>
    <property type="evidence" value="ECO:0007669"/>
    <property type="project" value="UniProtKB-KW"/>
</dbReference>
<keyword evidence="2" id="KW-0645">Protease</keyword>
<keyword evidence="9" id="KW-1185">Reference proteome</keyword>
<dbReference type="InterPro" id="IPR052062">
    <property type="entry name" value="Murein_DD/LD_carboxypeptidase"/>
</dbReference>
<dbReference type="AlphaFoldDB" id="A0A379ZHI3"/>
<evidence type="ECO:0000259" key="7">
    <source>
        <dbReference type="PROSITE" id="PS51935"/>
    </source>
</evidence>
<proteinExistence type="inferred from homology"/>
<feature type="domain" description="NlpC/P60" evidence="7">
    <location>
        <begin position="50"/>
        <end position="171"/>
    </location>
</feature>
<dbReference type="EC" id="3.4.-.-" evidence="8"/>
<dbReference type="InterPro" id="IPR038765">
    <property type="entry name" value="Papain-like_cys_pep_sf"/>
</dbReference>
<keyword evidence="5" id="KW-0788">Thiol protease</keyword>
<dbReference type="PANTHER" id="PTHR47360:SF1">
    <property type="entry name" value="ENDOPEPTIDASE NLPC-RELATED"/>
    <property type="match status" value="1"/>
</dbReference>
<evidence type="ECO:0000313" key="8">
    <source>
        <dbReference type="EMBL" id="SUI61386.1"/>
    </source>
</evidence>
<dbReference type="GO" id="GO:0008234">
    <property type="term" value="F:cysteine-type peptidase activity"/>
    <property type="evidence" value="ECO:0007669"/>
    <property type="project" value="UniProtKB-KW"/>
</dbReference>
<gene>
    <name evidence="8" type="primary">spr</name>
    <name evidence="8" type="ORF">NCTC10738_01573</name>
</gene>
<dbReference type="PANTHER" id="PTHR47360">
    <property type="entry name" value="MUREIN DD-ENDOPEPTIDASE MEPS/MUREIN LD-CARBOXYPEPTIDASE"/>
    <property type="match status" value="1"/>
</dbReference>
<dbReference type="InterPro" id="IPR000064">
    <property type="entry name" value="NLP_P60_dom"/>
</dbReference>
<evidence type="ECO:0000256" key="2">
    <source>
        <dbReference type="ARBA" id="ARBA00022670"/>
    </source>
</evidence>
<evidence type="ECO:0000256" key="4">
    <source>
        <dbReference type="ARBA" id="ARBA00022801"/>
    </source>
</evidence>
<evidence type="ECO:0000256" key="5">
    <source>
        <dbReference type="ARBA" id="ARBA00022807"/>
    </source>
</evidence>
<accession>A0A379ZHI3</accession>
<dbReference type="KEGG" id="salg:BS332_07815"/>
<dbReference type="PROSITE" id="PS51935">
    <property type="entry name" value="NLPC_P60"/>
    <property type="match status" value="1"/>
</dbReference>
<dbReference type="RefSeq" id="WP_109247445.1">
    <property type="nucleotide sequence ID" value="NZ_CP032415.1"/>
</dbReference>
<evidence type="ECO:0000256" key="6">
    <source>
        <dbReference type="SAM" id="MobiDB-lite"/>
    </source>
</evidence>
<name>A0A379ZHI3_9GAMM</name>
<reference evidence="8 9" key="1">
    <citation type="submission" date="2018-06" db="EMBL/GenBank/DDBJ databases">
        <authorList>
            <consortium name="Pathogen Informatics"/>
            <person name="Doyle S."/>
        </authorList>
    </citation>
    <scope>NUCLEOTIDE SEQUENCE [LARGE SCALE GENOMIC DNA]</scope>
    <source>
        <strain evidence="8 9">NCTC10738</strain>
    </source>
</reference>
<evidence type="ECO:0000313" key="9">
    <source>
        <dbReference type="Proteomes" id="UP000254069"/>
    </source>
</evidence>
<keyword evidence="3" id="KW-0732">Signal</keyword>
<dbReference type="EMBL" id="UGYO01000001">
    <property type="protein sequence ID" value="SUI61386.1"/>
    <property type="molecule type" value="Genomic_DNA"/>
</dbReference>
<keyword evidence="4 8" id="KW-0378">Hydrolase</keyword>
<organism evidence="8 9">
    <name type="scientific">Shewanella algae</name>
    <dbReference type="NCBI Taxonomy" id="38313"/>
    <lineage>
        <taxon>Bacteria</taxon>
        <taxon>Pseudomonadati</taxon>
        <taxon>Pseudomonadota</taxon>
        <taxon>Gammaproteobacteria</taxon>
        <taxon>Alteromonadales</taxon>
        <taxon>Shewanellaceae</taxon>
        <taxon>Shewanella</taxon>
    </lineage>
</organism>
<dbReference type="Proteomes" id="UP000254069">
    <property type="component" value="Unassembled WGS sequence"/>
</dbReference>
<comment type="similarity">
    <text evidence="1">Belongs to the peptidase C40 family.</text>
</comment>
<evidence type="ECO:0000256" key="3">
    <source>
        <dbReference type="ARBA" id="ARBA00022729"/>
    </source>
</evidence>
<dbReference type="Pfam" id="PF00877">
    <property type="entry name" value="NLPC_P60"/>
    <property type="match status" value="1"/>
</dbReference>